<keyword evidence="1" id="KW-0433">Leucine-rich repeat</keyword>
<dbReference type="PROSITE" id="PS51450">
    <property type="entry name" value="LRR"/>
    <property type="match status" value="2"/>
</dbReference>
<dbReference type="PANTHER" id="PTHR24373:SF370">
    <property type="entry name" value="FISH-LIPS, ISOFORM E"/>
    <property type="match status" value="1"/>
</dbReference>
<feature type="non-terminal residue" evidence="5">
    <location>
        <position position="368"/>
    </location>
</feature>
<evidence type="ECO:0000256" key="4">
    <source>
        <dbReference type="SAM" id="Phobius"/>
    </source>
</evidence>
<evidence type="ECO:0000313" key="5">
    <source>
        <dbReference type="EMBL" id="EKD25277.1"/>
    </source>
</evidence>
<keyword evidence="4" id="KW-0472">Membrane</keyword>
<dbReference type="SMART" id="SM00369">
    <property type="entry name" value="LRR_TYP"/>
    <property type="match status" value="5"/>
</dbReference>
<dbReference type="GO" id="GO:0005615">
    <property type="term" value="C:extracellular space"/>
    <property type="evidence" value="ECO:0007669"/>
    <property type="project" value="TreeGrafter"/>
</dbReference>
<keyword evidence="4" id="KW-0812">Transmembrane</keyword>
<organism evidence="5">
    <name type="scientific">uncultured bacterium</name>
    <name type="common">gcode 4</name>
    <dbReference type="NCBI Taxonomy" id="1234023"/>
    <lineage>
        <taxon>Bacteria</taxon>
        <taxon>environmental samples</taxon>
    </lineage>
</organism>
<dbReference type="SUPFAM" id="SSF52058">
    <property type="entry name" value="L domain-like"/>
    <property type="match status" value="1"/>
</dbReference>
<accession>K1XJA4</accession>
<gene>
    <name evidence="5" type="ORF">ACD_80C00090G0002</name>
</gene>
<dbReference type="InterPro" id="IPR026906">
    <property type="entry name" value="LRR_5"/>
</dbReference>
<comment type="caution">
    <text evidence="5">The sequence shown here is derived from an EMBL/GenBank/DDBJ whole genome shotgun (WGS) entry which is preliminary data.</text>
</comment>
<dbReference type="InterPro" id="IPR050328">
    <property type="entry name" value="Dev_Immune_Receptor"/>
</dbReference>
<dbReference type="Gene3D" id="3.80.10.10">
    <property type="entry name" value="Ribonuclease Inhibitor"/>
    <property type="match status" value="1"/>
</dbReference>
<keyword evidence="3" id="KW-0677">Repeat</keyword>
<dbReference type="InterPro" id="IPR003591">
    <property type="entry name" value="Leu-rich_rpt_typical-subtyp"/>
</dbReference>
<keyword evidence="4" id="KW-1133">Transmembrane helix</keyword>
<feature type="transmembrane region" description="Helical" evidence="4">
    <location>
        <begin position="26"/>
        <end position="50"/>
    </location>
</feature>
<name>K1XJA4_9BACT</name>
<reference evidence="5" key="1">
    <citation type="journal article" date="2012" name="Science">
        <title>Fermentation, hydrogen, and sulfur metabolism in multiple uncultivated bacterial phyla.</title>
        <authorList>
            <person name="Wrighton K.C."/>
            <person name="Thomas B.C."/>
            <person name="Sharon I."/>
            <person name="Miller C.S."/>
            <person name="Castelle C.J."/>
            <person name="VerBerkmoes N.C."/>
            <person name="Wilkins M.J."/>
            <person name="Hettich R.L."/>
            <person name="Lipton M.S."/>
            <person name="Williams K.H."/>
            <person name="Long P.E."/>
            <person name="Banfield J.F."/>
        </authorList>
    </citation>
    <scope>NUCLEOTIDE SEQUENCE [LARGE SCALE GENOMIC DNA]</scope>
</reference>
<dbReference type="EMBL" id="AMFJ01036097">
    <property type="protein sequence ID" value="EKD25277.1"/>
    <property type="molecule type" value="Genomic_DNA"/>
</dbReference>
<sequence>MKQLLNKITKHASHVVSHTKKHKQQYLFGTFWSFAIIKMVLLFAAFFGVMQISNRTYAQVNGELNSSNIGTYCAIWVTNCDLTYKGITSIAENTFVWYTNLVNLYLSNNPITSIEGWDFNWLPNLQYISIQDAPVASIASDTFSWLSSIKYIFFNNNQITSIAPGTFNWISTLLQLTLSANQITSIAPGTFGWLSNLTKLFLSYNQIASLPETLPTEVPNITNGLLQVHHNKLCTWSWSSTLLNFLSTKAGWAINLLPQDTSACPIPGWELGINNNAASTTDVNVTLNISGTLLTNMQFQNDTTGGTRSSLEAFSTTKAWTLSAGTGLKTVYAQFNTGTLSSSYSILYEPGTGCVGSSCADITLQIIA</sequence>
<dbReference type="InterPro" id="IPR032675">
    <property type="entry name" value="LRR_dom_sf"/>
</dbReference>
<evidence type="ECO:0000256" key="2">
    <source>
        <dbReference type="ARBA" id="ARBA00022729"/>
    </source>
</evidence>
<dbReference type="PANTHER" id="PTHR24373">
    <property type="entry name" value="SLIT RELATED LEUCINE-RICH REPEAT NEURONAL PROTEIN"/>
    <property type="match status" value="1"/>
</dbReference>
<dbReference type="AlphaFoldDB" id="K1XJA4"/>
<dbReference type="GO" id="GO:0031012">
    <property type="term" value="C:extracellular matrix"/>
    <property type="evidence" value="ECO:0007669"/>
    <property type="project" value="TreeGrafter"/>
</dbReference>
<dbReference type="SMART" id="SM00365">
    <property type="entry name" value="LRR_SD22"/>
    <property type="match status" value="3"/>
</dbReference>
<dbReference type="InterPro" id="IPR001611">
    <property type="entry name" value="Leu-rich_rpt"/>
</dbReference>
<evidence type="ECO:0000256" key="3">
    <source>
        <dbReference type="ARBA" id="ARBA00022737"/>
    </source>
</evidence>
<protein>
    <submittedName>
        <fullName evidence="5">Uncharacterized protein</fullName>
    </submittedName>
</protein>
<keyword evidence="2" id="KW-0732">Signal</keyword>
<evidence type="ECO:0000256" key="1">
    <source>
        <dbReference type="ARBA" id="ARBA00022614"/>
    </source>
</evidence>
<proteinExistence type="predicted"/>
<dbReference type="Pfam" id="PF13306">
    <property type="entry name" value="LRR_5"/>
    <property type="match status" value="1"/>
</dbReference>